<organism evidence="3 4">
    <name type="scientific">Nitzschia inconspicua</name>
    <dbReference type="NCBI Taxonomy" id="303405"/>
    <lineage>
        <taxon>Eukaryota</taxon>
        <taxon>Sar</taxon>
        <taxon>Stramenopiles</taxon>
        <taxon>Ochrophyta</taxon>
        <taxon>Bacillariophyta</taxon>
        <taxon>Bacillariophyceae</taxon>
        <taxon>Bacillariophycidae</taxon>
        <taxon>Bacillariales</taxon>
        <taxon>Bacillariaceae</taxon>
        <taxon>Nitzschia</taxon>
    </lineage>
</organism>
<feature type="region of interest" description="Disordered" evidence="2">
    <location>
        <begin position="206"/>
        <end position="527"/>
    </location>
</feature>
<feature type="compositionally biased region" description="Polar residues" evidence="2">
    <location>
        <begin position="346"/>
        <end position="357"/>
    </location>
</feature>
<feature type="compositionally biased region" description="Polar residues" evidence="2">
    <location>
        <begin position="377"/>
        <end position="389"/>
    </location>
</feature>
<evidence type="ECO:0000313" key="4">
    <source>
        <dbReference type="Proteomes" id="UP000693970"/>
    </source>
</evidence>
<proteinExistence type="predicted"/>
<dbReference type="EMBL" id="JAGRRH010000013">
    <property type="protein sequence ID" value="KAG7360520.1"/>
    <property type="molecule type" value="Genomic_DNA"/>
</dbReference>
<sequence length="1142" mass="126828">MMKIFRSNSKKRLDEENGDNAGRKETRGGSRYGSQNLDGDPPAESSPVAAAAAVTAATDTINFSTATDDSVFFAKGSTQSMNDWDEWSAPREGSRSNNKNVRHPFKSKSIAQLLTSPRARAEVTTSGSGDLASISGHGRTESSNQRSSNILRKKRSVTTLSAKLQKLEETGFSGGGAGDNDTQSLMAMTTGGMFLGKSIDSKSRLEALMLERSNSDSKLEGKKRKKKKSKQKSALGTGDSVSPKASSKKSPKGSKKEEAVLEKKIRKSRRRTETDLSSKTSHAKSHRSRSGSRSGRKQKVLADSLRKSKSFSNIDVNRSSSRPVGEERLRRKKKEISKDNKDTNETDSPSVSTKGTQSKSDKKKRKKKNRDDHTADDSSFGSGNPSSIASGERGGAAFSPKSVGSKGKRKSKTKKEGRSSKSTTDIPPPPDCDSDSDGNVIASLESLADEIRSACSKKSHFESDDADPLLRRKDHRHSGSGSSTNNDVGTVSTVDSRPFRRKERRHSASGLSTSSNEATGRRLQRHSSNDLLSMVSVPPSYDLSEIQSTEDTFEKAWGADLQSKVQPSIDHSTGTVRTTEVKDTLSNTLMSTASPLEIDDRDKVMLLQKQLAEALDRMVVMSREQIEDKDLFLKASSDLSRTKAQLQEALAERNELLQEIRLREETLEKERERIEKLEQAIERQLDTQDALEVKLERSEDEVEKLLLEMQQLEVRLESGSDVGGSGGGASLAELHVTKKVLAEKEAEVEAQKQKIEKLEEELRNSLTVPQLQIEELDAEMKALQGKIKSERIDYNQKLEAKDDVITKLQREVDCHIAASDAPDLASAKQKLADARADATAVREDLMSAQRMIDELQGEREDLVTRNNSLVDTIRVLENHVKELSEKTESLNEKVKQWTERTYEWKAKAESAERKLEAWSEESYDGNSMDSADVVDDAPQGLLLQAAMGKGKKNKWNPFLKVGEKQNETADDIRIRTLEERNQTLEDELSELRSEIVRMQAAHKDELYSTKKKVAQLEGENEALSLQNATLEQLSRATQNPIATTSNALRSGQMWPQVTIPDIAIQAWAARQQMRSETLGFAPVVNIENRRDWETIVVENPFWIQETRAWESEKARNALSDMRQLQEDPDSNESVEDQQELGI</sequence>
<feature type="compositionally biased region" description="Polar residues" evidence="2">
    <location>
        <begin position="479"/>
        <end position="495"/>
    </location>
</feature>
<feature type="compositionally biased region" description="Basic and acidic residues" evidence="2">
    <location>
        <begin position="11"/>
        <end position="28"/>
    </location>
</feature>
<name>A0A9K3PUR7_9STRA</name>
<feature type="compositionally biased region" description="Polar residues" evidence="2">
    <location>
        <begin position="141"/>
        <end position="150"/>
    </location>
</feature>
<reference evidence="3" key="1">
    <citation type="journal article" date="2021" name="Sci. Rep.">
        <title>Diploid genomic architecture of Nitzschia inconspicua, an elite biomass production diatom.</title>
        <authorList>
            <person name="Oliver A."/>
            <person name="Podell S."/>
            <person name="Pinowska A."/>
            <person name="Traller J.C."/>
            <person name="Smith S.R."/>
            <person name="McClure R."/>
            <person name="Beliaev A."/>
            <person name="Bohutskyi P."/>
            <person name="Hill E.A."/>
            <person name="Rabines A."/>
            <person name="Zheng H."/>
            <person name="Allen L.Z."/>
            <person name="Kuo A."/>
            <person name="Grigoriev I.V."/>
            <person name="Allen A.E."/>
            <person name="Hazlebeck D."/>
            <person name="Allen E.E."/>
        </authorList>
    </citation>
    <scope>NUCLEOTIDE SEQUENCE</scope>
    <source>
        <strain evidence="3">Hildebrandi</strain>
    </source>
</reference>
<feature type="coiled-coil region" evidence="1">
    <location>
        <begin position="824"/>
        <end position="900"/>
    </location>
</feature>
<comment type="caution">
    <text evidence="3">The sequence shown here is derived from an EMBL/GenBank/DDBJ whole genome shotgun (WGS) entry which is preliminary data.</text>
</comment>
<gene>
    <name evidence="3" type="ORF">IV203_035619</name>
</gene>
<feature type="coiled-coil region" evidence="1">
    <location>
        <begin position="974"/>
        <end position="1033"/>
    </location>
</feature>
<evidence type="ECO:0000313" key="3">
    <source>
        <dbReference type="EMBL" id="KAG7360520.1"/>
    </source>
</evidence>
<feature type="region of interest" description="Disordered" evidence="2">
    <location>
        <begin position="79"/>
        <end position="154"/>
    </location>
</feature>
<evidence type="ECO:0000256" key="2">
    <source>
        <dbReference type="SAM" id="MobiDB-lite"/>
    </source>
</evidence>
<feature type="compositionally biased region" description="Basic and acidic residues" evidence="2">
    <location>
        <begin position="254"/>
        <end position="263"/>
    </location>
</feature>
<protein>
    <submittedName>
        <fullName evidence="3">Uncharacterized protein</fullName>
    </submittedName>
</protein>
<feature type="region of interest" description="Disordered" evidence="2">
    <location>
        <begin position="1115"/>
        <end position="1142"/>
    </location>
</feature>
<feature type="compositionally biased region" description="Acidic residues" evidence="2">
    <location>
        <begin position="1126"/>
        <end position="1142"/>
    </location>
</feature>
<feature type="region of interest" description="Disordered" evidence="2">
    <location>
        <begin position="1"/>
        <end position="51"/>
    </location>
</feature>
<keyword evidence="4" id="KW-1185">Reference proteome</keyword>
<feature type="compositionally biased region" description="Basic and acidic residues" evidence="2">
    <location>
        <begin position="459"/>
        <end position="471"/>
    </location>
</feature>
<dbReference type="AlphaFoldDB" id="A0A9K3PUR7"/>
<dbReference type="OrthoDB" id="47832at2759"/>
<accession>A0A9K3PUR7</accession>
<reference evidence="3" key="2">
    <citation type="submission" date="2021-04" db="EMBL/GenBank/DDBJ databases">
        <authorList>
            <person name="Podell S."/>
        </authorList>
    </citation>
    <scope>NUCLEOTIDE SEQUENCE</scope>
    <source>
        <strain evidence="3">Hildebrandi</strain>
    </source>
</reference>
<feature type="compositionally biased region" description="Polar residues" evidence="2">
    <location>
        <begin position="310"/>
        <end position="322"/>
    </location>
</feature>
<feature type="compositionally biased region" description="Basic residues" evidence="2">
    <location>
        <begin position="281"/>
        <end position="299"/>
    </location>
</feature>
<feature type="compositionally biased region" description="Basic residues" evidence="2">
    <location>
        <begin position="221"/>
        <end position="231"/>
    </location>
</feature>
<keyword evidence="1" id="KW-0175">Coiled coil</keyword>
<feature type="coiled-coil region" evidence="1">
    <location>
        <begin position="639"/>
        <end position="793"/>
    </location>
</feature>
<feature type="compositionally biased region" description="Polar residues" evidence="2">
    <location>
        <begin position="509"/>
        <end position="518"/>
    </location>
</feature>
<dbReference type="Proteomes" id="UP000693970">
    <property type="component" value="Unassembled WGS sequence"/>
</dbReference>
<evidence type="ECO:0000256" key="1">
    <source>
        <dbReference type="SAM" id="Coils"/>
    </source>
</evidence>